<evidence type="ECO:0000313" key="2">
    <source>
        <dbReference type="EMBL" id="MPC78404.1"/>
    </source>
</evidence>
<evidence type="ECO:0000256" key="1">
    <source>
        <dbReference type="SAM" id="MobiDB-lite"/>
    </source>
</evidence>
<proteinExistence type="predicted"/>
<name>A0A5B7ICK3_PORTR</name>
<accession>A0A5B7ICK3</accession>
<organism evidence="2 3">
    <name type="scientific">Portunus trituberculatus</name>
    <name type="common">Swimming crab</name>
    <name type="synonym">Neptunus trituberculatus</name>
    <dbReference type="NCBI Taxonomy" id="210409"/>
    <lineage>
        <taxon>Eukaryota</taxon>
        <taxon>Metazoa</taxon>
        <taxon>Ecdysozoa</taxon>
        <taxon>Arthropoda</taxon>
        <taxon>Crustacea</taxon>
        <taxon>Multicrustacea</taxon>
        <taxon>Malacostraca</taxon>
        <taxon>Eumalacostraca</taxon>
        <taxon>Eucarida</taxon>
        <taxon>Decapoda</taxon>
        <taxon>Pleocyemata</taxon>
        <taxon>Brachyura</taxon>
        <taxon>Eubrachyura</taxon>
        <taxon>Portunoidea</taxon>
        <taxon>Portunidae</taxon>
        <taxon>Portuninae</taxon>
        <taxon>Portunus</taxon>
    </lineage>
</organism>
<gene>
    <name evidence="2" type="ORF">E2C01_072890</name>
</gene>
<sequence>MLRSHAGKGGDSRGTSLGMDTCRKKIGPRYAVAAHSRLSDNDSEDKSTPGPNQVDRGLQEQNGSGQEPSRSGQEQNHGGRQRLYFPLMEGLDYNKKL</sequence>
<feature type="compositionally biased region" description="Basic and acidic residues" evidence="1">
    <location>
        <begin position="37"/>
        <end position="47"/>
    </location>
</feature>
<comment type="caution">
    <text evidence="2">The sequence shown here is derived from an EMBL/GenBank/DDBJ whole genome shotgun (WGS) entry which is preliminary data.</text>
</comment>
<protein>
    <submittedName>
        <fullName evidence="2">Uncharacterized protein</fullName>
    </submittedName>
</protein>
<dbReference type="AlphaFoldDB" id="A0A5B7ICK3"/>
<reference evidence="2 3" key="1">
    <citation type="submission" date="2019-05" db="EMBL/GenBank/DDBJ databases">
        <title>Another draft genome of Portunus trituberculatus and its Hox gene families provides insights of decapod evolution.</title>
        <authorList>
            <person name="Jeong J.-H."/>
            <person name="Song I."/>
            <person name="Kim S."/>
            <person name="Choi T."/>
            <person name="Kim D."/>
            <person name="Ryu S."/>
            <person name="Kim W."/>
        </authorList>
    </citation>
    <scope>NUCLEOTIDE SEQUENCE [LARGE SCALE GENOMIC DNA]</scope>
    <source>
        <tissue evidence="2">Muscle</tissue>
    </source>
</reference>
<keyword evidence="3" id="KW-1185">Reference proteome</keyword>
<feature type="region of interest" description="Disordered" evidence="1">
    <location>
        <begin position="1"/>
        <end position="97"/>
    </location>
</feature>
<dbReference type="EMBL" id="VSRR010048336">
    <property type="protein sequence ID" value="MPC78404.1"/>
    <property type="molecule type" value="Genomic_DNA"/>
</dbReference>
<feature type="compositionally biased region" description="Polar residues" evidence="1">
    <location>
        <begin position="59"/>
        <end position="78"/>
    </location>
</feature>
<evidence type="ECO:0000313" key="3">
    <source>
        <dbReference type="Proteomes" id="UP000324222"/>
    </source>
</evidence>
<dbReference type="Proteomes" id="UP000324222">
    <property type="component" value="Unassembled WGS sequence"/>
</dbReference>